<dbReference type="RefSeq" id="WP_386076786.1">
    <property type="nucleotide sequence ID" value="NZ_JBHTJT010000046.1"/>
</dbReference>
<protein>
    <submittedName>
        <fullName evidence="3">Glycoside hydrolase family 88 protein</fullName>
    </submittedName>
</protein>
<organism evidence="3 4">
    <name type="scientific">Tropicimonas aquimaris</name>
    <dbReference type="NCBI Taxonomy" id="914152"/>
    <lineage>
        <taxon>Bacteria</taxon>
        <taxon>Pseudomonadati</taxon>
        <taxon>Pseudomonadota</taxon>
        <taxon>Alphaproteobacteria</taxon>
        <taxon>Rhodobacterales</taxon>
        <taxon>Roseobacteraceae</taxon>
        <taxon>Tropicimonas</taxon>
    </lineage>
</organism>
<evidence type="ECO:0000313" key="3">
    <source>
        <dbReference type="EMBL" id="MFD0981654.1"/>
    </source>
</evidence>
<dbReference type="GO" id="GO:0016787">
    <property type="term" value="F:hydrolase activity"/>
    <property type="evidence" value="ECO:0007669"/>
    <property type="project" value="UniProtKB-KW"/>
</dbReference>
<evidence type="ECO:0000256" key="2">
    <source>
        <dbReference type="ARBA" id="ARBA00038358"/>
    </source>
</evidence>
<dbReference type="InterPro" id="IPR008928">
    <property type="entry name" value="6-hairpin_glycosidase_sf"/>
</dbReference>
<comment type="caution">
    <text evidence="3">The sequence shown here is derived from an EMBL/GenBank/DDBJ whole genome shotgun (WGS) entry which is preliminary data.</text>
</comment>
<dbReference type="Gene3D" id="1.50.10.10">
    <property type="match status" value="1"/>
</dbReference>
<keyword evidence="4" id="KW-1185">Reference proteome</keyword>
<dbReference type="SUPFAM" id="SSF48208">
    <property type="entry name" value="Six-hairpin glycosidases"/>
    <property type="match status" value="1"/>
</dbReference>
<dbReference type="PANTHER" id="PTHR36845:SF1">
    <property type="entry name" value="HYDROLASE, PUTATIVE (AFU_ORTHOLOGUE AFUA_7G05090)-RELATED"/>
    <property type="match status" value="1"/>
</dbReference>
<dbReference type="InterPro" id="IPR012341">
    <property type="entry name" value="6hp_glycosidase-like_sf"/>
</dbReference>
<proteinExistence type="inferred from homology"/>
<sequence length="395" mass="43544">MDSKSSSYFASDEIAAGNAAYADALGRVVKRTRELLQVAGLRNPRIGEATGGTRWVWCDGYDWVMGFFSGQLWLSFQLSGDPVFSGAARARRAQFQWVLDNRRAQDHDLGFLFSLHSIADWRMTGDPAAREMALAAARILMSRFREEGGYIQAWSPSDPEDRTRSKFANGRMIADTMQNLALLHWAHRETGRQDFREVADGHAATTARYLLREDGTSFHTYIFDPATGEPMRGETHQGYADESCWSRGQAWLLHGFAQCHAATGAAEWLDAARKVAHRTEALMGESAVPVWDFALPADGTHPVDSSAGAVMAAGLLLLASLTEGEEAARWRAFGERCLDGLLASCDLTGDPTAQGLLAHGAAFVHSGRSDTMLPYGDYYFMEALMRAQGHADFFW</sequence>
<dbReference type="InterPro" id="IPR052369">
    <property type="entry name" value="UG_Glycosaminoglycan_Hydrolase"/>
</dbReference>
<evidence type="ECO:0000313" key="4">
    <source>
        <dbReference type="Proteomes" id="UP001597108"/>
    </source>
</evidence>
<dbReference type="EMBL" id="JBHTJT010000046">
    <property type="protein sequence ID" value="MFD0981654.1"/>
    <property type="molecule type" value="Genomic_DNA"/>
</dbReference>
<gene>
    <name evidence="3" type="ORF">ACFQ2S_18625</name>
</gene>
<comment type="similarity">
    <text evidence="2">Belongs to the glycosyl hydrolase 88 family.</text>
</comment>
<dbReference type="Proteomes" id="UP001597108">
    <property type="component" value="Unassembled WGS sequence"/>
</dbReference>
<name>A0ABW3IUB2_9RHOB</name>
<reference evidence="4" key="1">
    <citation type="journal article" date="2019" name="Int. J. Syst. Evol. Microbiol.">
        <title>The Global Catalogue of Microorganisms (GCM) 10K type strain sequencing project: providing services to taxonomists for standard genome sequencing and annotation.</title>
        <authorList>
            <consortium name="The Broad Institute Genomics Platform"/>
            <consortium name="The Broad Institute Genome Sequencing Center for Infectious Disease"/>
            <person name="Wu L."/>
            <person name="Ma J."/>
        </authorList>
    </citation>
    <scope>NUCLEOTIDE SEQUENCE [LARGE SCALE GENOMIC DNA]</scope>
    <source>
        <strain evidence="4">CCUG 60524</strain>
    </source>
</reference>
<accession>A0ABW3IUB2</accession>
<evidence type="ECO:0000256" key="1">
    <source>
        <dbReference type="ARBA" id="ARBA00022801"/>
    </source>
</evidence>
<keyword evidence="1 3" id="KW-0378">Hydrolase</keyword>
<dbReference type="InterPro" id="IPR010905">
    <property type="entry name" value="Glyco_hydro_88"/>
</dbReference>
<dbReference type="PANTHER" id="PTHR36845">
    <property type="entry name" value="HYDROLASE, PUTATIVE (AFU_ORTHOLOGUE AFUA_7G05090)-RELATED"/>
    <property type="match status" value="1"/>
</dbReference>
<dbReference type="Pfam" id="PF07470">
    <property type="entry name" value="Glyco_hydro_88"/>
    <property type="match status" value="1"/>
</dbReference>